<sequence>MSASALQGPTPNPDVDSKIRLYAAIGALRNSSLPTNSQIAALLEYIKANSPIDDRKLSGEGRKLIQDIREILSTFSRLVQEKNEGEILQRFVWETRGFDVGTLAPTDGDKDKGKEHLTQAKRDAQQASHHLRTLLNLFLTNGEMRKLITDAGILGRDLLAQGASKAAQSIAPDAEQLRQADEAAPHDHFHAEDPTRQAQETATAVTQEAQATAATAAEEADEDESDDSEEDGDKPQKKSLLGRLKSLHNTHVQPKMQDGRSWLADEYFPPERREQWIWRGKKVIIECQKHSDYQESMRWLLDAIDSWAIRARDASADSSTPATITEDPQLRSAFELLRTLLERIAGKSLDDIFEAVRVLAQDAKQDEALRTWWSEVDGWIRKVLLQVGYVTEPACNTRGRELRDSGRVFYDDKYKGHFDRFADAGAAWFQSMANDPLNQTFAEDWARLTKDLLFDSEGNLQFKKSLWEDVRGVILPQLVTKVGYIPIPRVEYTDDMIDLVVENLTLSGQHLFPNIVEMEAHNYVKFSPYEAKSPQDRSKHEVTFTFARMSAQMQDVAFEFRTKTGPIKMKDSGFADVSLGDKGLTVTATLHTSPDTSSVFTVGQVRVKVNALKFSIRDSKHDLLYKVIKPLATRLIKKQIQKALEDAIRTGFEYVDGQLVSVKERANAAKEGGDGESLKRTITKDDRASASSMARSGSDKGASQFKVLATKRESLLPESGHPEGWANRTEGALEKEKKDQWRSNAFDIKAAGGGVVPVA</sequence>
<organism evidence="4 5">
    <name type="scientific">Roridomyces roridus</name>
    <dbReference type="NCBI Taxonomy" id="1738132"/>
    <lineage>
        <taxon>Eukaryota</taxon>
        <taxon>Fungi</taxon>
        <taxon>Dikarya</taxon>
        <taxon>Basidiomycota</taxon>
        <taxon>Agaricomycotina</taxon>
        <taxon>Agaricomycetes</taxon>
        <taxon>Agaricomycetidae</taxon>
        <taxon>Agaricales</taxon>
        <taxon>Marasmiineae</taxon>
        <taxon>Mycenaceae</taxon>
        <taxon>Roridomyces</taxon>
    </lineage>
</organism>
<feature type="region of interest" description="Disordered" evidence="1">
    <location>
        <begin position="170"/>
        <end position="253"/>
    </location>
</feature>
<dbReference type="PANTHER" id="PTHR31138">
    <property type="entry name" value="CHROMOSOME 19, WHOLE GENOME SHOTGUN SEQUENCE"/>
    <property type="match status" value="1"/>
</dbReference>
<dbReference type="SUPFAM" id="SSF55394">
    <property type="entry name" value="Bactericidal permeability-increasing protein, BPI"/>
    <property type="match status" value="1"/>
</dbReference>
<feature type="region of interest" description="Disordered" evidence="1">
    <location>
        <begin position="666"/>
        <end position="739"/>
    </location>
</feature>
<dbReference type="Pfam" id="PF14613">
    <property type="entry name" value="HAM1_C"/>
    <property type="match status" value="1"/>
</dbReference>
<comment type="caution">
    <text evidence="4">The sequence shown here is derived from an EMBL/GenBank/DDBJ whole genome shotgun (WGS) entry which is preliminary data.</text>
</comment>
<evidence type="ECO:0000256" key="1">
    <source>
        <dbReference type="SAM" id="MobiDB-lite"/>
    </source>
</evidence>
<dbReference type="GO" id="GO:0008289">
    <property type="term" value="F:lipid binding"/>
    <property type="evidence" value="ECO:0007669"/>
    <property type="project" value="InterPro"/>
</dbReference>
<dbReference type="PANTHER" id="PTHR31138:SF1">
    <property type="entry name" value="PDZ DOMAIN-CONTAINING PROTEIN"/>
    <property type="match status" value="1"/>
</dbReference>
<protein>
    <submittedName>
        <fullName evidence="4">Uncharacterized protein</fullName>
    </submittedName>
</protein>
<feature type="domain" description="HAM1-like C-terminal" evidence="2">
    <location>
        <begin position="607"/>
        <end position="751"/>
    </location>
</feature>
<feature type="compositionally biased region" description="Basic and acidic residues" evidence="1">
    <location>
        <begin position="666"/>
        <end position="688"/>
    </location>
</feature>
<name>A0AAD7G1U4_9AGAR</name>
<evidence type="ECO:0000259" key="3">
    <source>
        <dbReference type="Pfam" id="PF19343"/>
    </source>
</evidence>
<dbReference type="Pfam" id="PF19343">
    <property type="entry name" value="HAM1_N"/>
    <property type="match status" value="1"/>
</dbReference>
<feature type="domain" description="HAM1-like N-terminal" evidence="3">
    <location>
        <begin position="12"/>
        <end position="593"/>
    </location>
</feature>
<feature type="compositionally biased region" description="Low complexity" evidence="1">
    <location>
        <begin position="197"/>
        <end position="217"/>
    </location>
</feature>
<dbReference type="Gene3D" id="3.15.10.10">
    <property type="entry name" value="Bactericidal permeability-increasing protein, domain 1"/>
    <property type="match status" value="1"/>
</dbReference>
<keyword evidence="5" id="KW-1185">Reference proteome</keyword>
<feature type="compositionally biased region" description="Acidic residues" evidence="1">
    <location>
        <begin position="218"/>
        <end position="232"/>
    </location>
</feature>
<gene>
    <name evidence="4" type="ORF">FB45DRAFT_30202</name>
</gene>
<dbReference type="AlphaFoldDB" id="A0AAD7G1U4"/>
<dbReference type="Proteomes" id="UP001221142">
    <property type="component" value="Unassembled WGS sequence"/>
</dbReference>
<dbReference type="InterPro" id="IPR027842">
    <property type="entry name" value="HAM1-like_C"/>
</dbReference>
<evidence type="ECO:0000313" key="5">
    <source>
        <dbReference type="Proteomes" id="UP001221142"/>
    </source>
</evidence>
<proteinExistence type="predicted"/>
<reference evidence="4" key="1">
    <citation type="submission" date="2023-03" db="EMBL/GenBank/DDBJ databases">
        <title>Massive genome expansion in bonnet fungi (Mycena s.s.) driven by repeated elements and novel gene families across ecological guilds.</title>
        <authorList>
            <consortium name="Lawrence Berkeley National Laboratory"/>
            <person name="Harder C.B."/>
            <person name="Miyauchi S."/>
            <person name="Viragh M."/>
            <person name="Kuo A."/>
            <person name="Thoen E."/>
            <person name="Andreopoulos B."/>
            <person name="Lu D."/>
            <person name="Skrede I."/>
            <person name="Drula E."/>
            <person name="Henrissat B."/>
            <person name="Morin E."/>
            <person name="Kohler A."/>
            <person name="Barry K."/>
            <person name="LaButti K."/>
            <person name="Morin E."/>
            <person name="Salamov A."/>
            <person name="Lipzen A."/>
            <person name="Mereny Z."/>
            <person name="Hegedus B."/>
            <person name="Baldrian P."/>
            <person name="Stursova M."/>
            <person name="Weitz H."/>
            <person name="Taylor A."/>
            <person name="Grigoriev I.V."/>
            <person name="Nagy L.G."/>
            <person name="Martin F."/>
            <person name="Kauserud H."/>
        </authorList>
    </citation>
    <scope>NUCLEOTIDE SEQUENCE</scope>
    <source>
        <strain evidence="4">9284</strain>
    </source>
</reference>
<evidence type="ECO:0000313" key="4">
    <source>
        <dbReference type="EMBL" id="KAJ7651060.1"/>
    </source>
</evidence>
<accession>A0AAD7G1U4</accession>
<dbReference type="InterPro" id="IPR045967">
    <property type="entry name" value="HAM1-like_N"/>
</dbReference>
<dbReference type="EMBL" id="JARKIF010000001">
    <property type="protein sequence ID" value="KAJ7651060.1"/>
    <property type="molecule type" value="Genomic_DNA"/>
</dbReference>
<feature type="compositionally biased region" description="Basic and acidic residues" evidence="1">
    <location>
        <begin position="175"/>
        <end position="195"/>
    </location>
</feature>
<dbReference type="InterPro" id="IPR017943">
    <property type="entry name" value="Bactericidal_perm-incr_a/b_dom"/>
</dbReference>
<evidence type="ECO:0000259" key="2">
    <source>
        <dbReference type="Pfam" id="PF14613"/>
    </source>
</evidence>